<protein>
    <submittedName>
        <fullName evidence="10">Aste57867_25046 protein</fullName>
    </submittedName>
</protein>
<dbReference type="Gene3D" id="1.10.510.10">
    <property type="entry name" value="Transferase(Phosphotransferase) domain 1"/>
    <property type="match status" value="1"/>
</dbReference>
<dbReference type="GO" id="GO:0005524">
    <property type="term" value="F:ATP binding"/>
    <property type="evidence" value="ECO:0007669"/>
    <property type="project" value="UniProtKB-KW"/>
</dbReference>
<feature type="domain" description="Protein kinase" evidence="8">
    <location>
        <begin position="4"/>
        <end position="267"/>
    </location>
</feature>
<dbReference type="EMBL" id="VJMH01007481">
    <property type="protein sequence ID" value="KAF0682859.1"/>
    <property type="molecule type" value="Genomic_DNA"/>
</dbReference>
<evidence type="ECO:0000256" key="6">
    <source>
        <dbReference type="PIRSR" id="PIRSR630616-1"/>
    </source>
</evidence>
<evidence type="ECO:0000256" key="3">
    <source>
        <dbReference type="ARBA" id="ARBA00022741"/>
    </source>
</evidence>
<evidence type="ECO:0000256" key="2">
    <source>
        <dbReference type="ARBA" id="ARBA00022679"/>
    </source>
</evidence>
<dbReference type="AlphaFoldDB" id="A0A485LS55"/>
<feature type="binding site" evidence="7">
    <location>
        <position position="33"/>
    </location>
    <ligand>
        <name>ATP</name>
        <dbReference type="ChEBI" id="CHEBI:30616"/>
    </ligand>
</feature>
<evidence type="ECO:0000256" key="7">
    <source>
        <dbReference type="PIRSR" id="PIRSR630616-2"/>
    </source>
</evidence>
<evidence type="ECO:0000256" key="4">
    <source>
        <dbReference type="ARBA" id="ARBA00022777"/>
    </source>
</evidence>
<dbReference type="InterPro" id="IPR011009">
    <property type="entry name" value="Kinase-like_dom_sf"/>
</dbReference>
<sequence length="295" mass="33243">MERYTVVRRLAATRSGQVLLCTDRQTGASVVVKRVKMQTGRWRPAMSVERQVHRHLTKGDASGHGHILNLIDDFTQDGFEHLVLEYCSNGELFDLVDDMPEGHLDAQDAEKYFQQICDAVQYMHSRGIAHCDLSLENVLVDAHGVLKVSDFGLSMAIEKRRRHAVGKMFYMAPEMHTGQTYNPVKADVWSLGVMLFIMLTGNPPVESSEEDNSVIQFVRERGWRALVSAWDFNDLISPDAMDLLEKMLQLNPSERCSMSDVLSHPFMKGGPEAHVYDEVLSRKLSGMHLAPSIAL</sequence>
<keyword evidence="2" id="KW-0808">Transferase</keyword>
<keyword evidence="3 7" id="KW-0547">Nucleotide-binding</keyword>
<dbReference type="SUPFAM" id="SSF56112">
    <property type="entry name" value="Protein kinase-like (PK-like)"/>
    <property type="match status" value="1"/>
</dbReference>
<dbReference type="InterPro" id="IPR000719">
    <property type="entry name" value="Prot_kinase_dom"/>
</dbReference>
<name>A0A485LS55_9STRA</name>
<evidence type="ECO:0000256" key="5">
    <source>
        <dbReference type="ARBA" id="ARBA00022840"/>
    </source>
</evidence>
<gene>
    <name evidence="10" type="primary">Aste57867_25046</name>
    <name evidence="9" type="ORF">As57867_024968</name>
    <name evidence="10" type="ORF">ASTE57867_25046</name>
</gene>
<dbReference type="Proteomes" id="UP000332933">
    <property type="component" value="Unassembled WGS sequence"/>
</dbReference>
<reference evidence="10 11" key="1">
    <citation type="submission" date="2019-03" db="EMBL/GenBank/DDBJ databases">
        <authorList>
            <person name="Gaulin E."/>
            <person name="Dumas B."/>
        </authorList>
    </citation>
    <scope>NUCLEOTIDE SEQUENCE [LARGE SCALE GENOMIC DNA]</scope>
    <source>
        <strain evidence="10">CBS 568.67</strain>
    </source>
</reference>
<evidence type="ECO:0000259" key="8">
    <source>
        <dbReference type="PROSITE" id="PS50011"/>
    </source>
</evidence>
<accession>A0A485LS55</accession>
<evidence type="ECO:0000313" key="11">
    <source>
        <dbReference type="Proteomes" id="UP000332933"/>
    </source>
</evidence>
<feature type="binding site" evidence="7">
    <location>
        <position position="14"/>
    </location>
    <ligand>
        <name>ATP</name>
        <dbReference type="ChEBI" id="CHEBI:30616"/>
    </ligand>
</feature>
<feature type="binding site" evidence="7">
    <location>
        <begin position="136"/>
        <end position="137"/>
    </location>
    <ligand>
        <name>ATP</name>
        <dbReference type="ChEBI" id="CHEBI:30616"/>
    </ligand>
</feature>
<dbReference type="GO" id="GO:0004674">
    <property type="term" value="F:protein serine/threonine kinase activity"/>
    <property type="evidence" value="ECO:0007669"/>
    <property type="project" value="UniProtKB-KW"/>
</dbReference>
<dbReference type="PIRSF" id="PIRSF000654">
    <property type="entry name" value="Integrin-linked_kinase"/>
    <property type="match status" value="1"/>
</dbReference>
<dbReference type="Pfam" id="PF00069">
    <property type="entry name" value="Pkinase"/>
    <property type="match status" value="1"/>
</dbReference>
<keyword evidence="11" id="KW-1185">Reference proteome</keyword>
<dbReference type="PANTHER" id="PTHR24350">
    <property type="entry name" value="SERINE/THREONINE-PROTEIN KINASE IAL-RELATED"/>
    <property type="match status" value="1"/>
</dbReference>
<dbReference type="OrthoDB" id="60484at2759"/>
<dbReference type="PROSITE" id="PS50011">
    <property type="entry name" value="PROTEIN_KINASE_DOM"/>
    <property type="match status" value="1"/>
</dbReference>
<reference evidence="9" key="2">
    <citation type="submission" date="2019-06" db="EMBL/GenBank/DDBJ databases">
        <title>Genomics analysis of Aphanomyces spp. identifies a new class of oomycete effector associated with host adaptation.</title>
        <authorList>
            <person name="Gaulin E."/>
        </authorList>
    </citation>
    <scope>NUCLEOTIDE SEQUENCE</scope>
    <source>
        <strain evidence="9">CBS 578.67</strain>
    </source>
</reference>
<evidence type="ECO:0000313" key="9">
    <source>
        <dbReference type="EMBL" id="KAF0682859.1"/>
    </source>
</evidence>
<feature type="active site" description="Proton acceptor" evidence="6">
    <location>
        <position position="132"/>
    </location>
</feature>
<evidence type="ECO:0000313" key="10">
    <source>
        <dbReference type="EMBL" id="VFU01677.1"/>
    </source>
</evidence>
<keyword evidence="5 7" id="KW-0067">ATP-binding</keyword>
<dbReference type="EMBL" id="CAADRA010007507">
    <property type="protein sequence ID" value="VFU01677.1"/>
    <property type="molecule type" value="Genomic_DNA"/>
</dbReference>
<dbReference type="InterPro" id="IPR030616">
    <property type="entry name" value="Aur-like"/>
</dbReference>
<evidence type="ECO:0000256" key="1">
    <source>
        <dbReference type="ARBA" id="ARBA00022527"/>
    </source>
</evidence>
<feature type="binding site" evidence="7">
    <location>
        <position position="150"/>
    </location>
    <ligand>
        <name>ATP</name>
        <dbReference type="ChEBI" id="CHEBI:30616"/>
    </ligand>
</feature>
<keyword evidence="4" id="KW-0418">Kinase</keyword>
<organism evidence="10 11">
    <name type="scientific">Aphanomyces stellatus</name>
    <dbReference type="NCBI Taxonomy" id="120398"/>
    <lineage>
        <taxon>Eukaryota</taxon>
        <taxon>Sar</taxon>
        <taxon>Stramenopiles</taxon>
        <taxon>Oomycota</taxon>
        <taxon>Saprolegniomycetes</taxon>
        <taxon>Saprolegniales</taxon>
        <taxon>Verrucalvaceae</taxon>
        <taxon>Aphanomyces</taxon>
    </lineage>
</organism>
<dbReference type="FunFam" id="1.10.510.10:FF:000571">
    <property type="entry name" value="Maternal embryonic leucine zipper kinase"/>
    <property type="match status" value="1"/>
</dbReference>
<proteinExistence type="predicted"/>
<keyword evidence="1" id="KW-0723">Serine/threonine-protein kinase</keyword>